<feature type="region of interest" description="Disordered" evidence="1">
    <location>
        <begin position="1"/>
        <end position="21"/>
    </location>
</feature>
<dbReference type="RefSeq" id="WP_019401998.1">
    <property type="nucleotide sequence ID" value="NZ_JACIEN010000007.1"/>
</dbReference>
<name>A0A840C3D0_9HYPH</name>
<dbReference type="Proteomes" id="UP000577362">
    <property type="component" value="Unassembled WGS sequence"/>
</dbReference>
<organism evidence="2 3">
    <name type="scientific">Chelatococcus caeni</name>
    <dbReference type="NCBI Taxonomy" id="1348468"/>
    <lineage>
        <taxon>Bacteria</taxon>
        <taxon>Pseudomonadati</taxon>
        <taxon>Pseudomonadota</taxon>
        <taxon>Alphaproteobacteria</taxon>
        <taxon>Hyphomicrobiales</taxon>
        <taxon>Chelatococcaceae</taxon>
        <taxon>Chelatococcus</taxon>
    </lineage>
</organism>
<evidence type="ECO:0000256" key="1">
    <source>
        <dbReference type="SAM" id="MobiDB-lite"/>
    </source>
</evidence>
<accession>A0A840C3D0</accession>
<keyword evidence="3" id="KW-1185">Reference proteome</keyword>
<dbReference type="EMBL" id="JACIEN010000007">
    <property type="protein sequence ID" value="MBB4019343.1"/>
    <property type="molecule type" value="Genomic_DNA"/>
</dbReference>
<evidence type="ECO:0000313" key="2">
    <source>
        <dbReference type="EMBL" id="MBB4019343.1"/>
    </source>
</evidence>
<sequence length="73" mass="8318">MQANMQDTARLHYRSSPHLTDPDHVIDFPSLEDAVAFAMTQNPGNRELAWADTASGRKLRPTEIAALWELRRE</sequence>
<gene>
    <name evidence="2" type="ORF">GGR16_004394</name>
</gene>
<proteinExistence type="predicted"/>
<evidence type="ECO:0000313" key="3">
    <source>
        <dbReference type="Proteomes" id="UP000577362"/>
    </source>
</evidence>
<dbReference type="AlphaFoldDB" id="A0A840C3D0"/>
<reference evidence="2 3" key="1">
    <citation type="submission" date="2020-08" db="EMBL/GenBank/DDBJ databases">
        <title>Genomic Encyclopedia of Type Strains, Phase IV (KMG-IV): sequencing the most valuable type-strain genomes for metagenomic binning, comparative biology and taxonomic classification.</title>
        <authorList>
            <person name="Goeker M."/>
        </authorList>
    </citation>
    <scope>NUCLEOTIDE SEQUENCE [LARGE SCALE GENOMIC DNA]</scope>
    <source>
        <strain evidence="2 3">DSM 103737</strain>
    </source>
</reference>
<protein>
    <submittedName>
        <fullName evidence="2">Uncharacterized protein</fullName>
    </submittedName>
</protein>
<comment type="caution">
    <text evidence="2">The sequence shown here is derived from an EMBL/GenBank/DDBJ whole genome shotgun (WGS) entry which is preliminary data.</text>
</comment>